<dbReference type="InterPro" id="IPR008909">
    <property type="entry name" value="DALR_anticod-bd"/>
</dbReference>
<dbReference type="SMART" id="SM00836">
    <property type="entry name" value="DALR_1"/>
    <property type="match status" value="1"/>
</dbReference>
<evidence type="ECO:0000313" key="14">
    <source>
        <dbReference type="Proteomes" id="UP000003100"/>
    </source>
</evidence>
<proteinExistence type="inferred from homology"/>
<comment type="subunit">
    <text evidence="9">Monomer.</text>
</comment>
<dbReference type="GO" id="GO:0006420">
    <property type="term" value="P:arginyl-tRNA aminoacylation"/>
    <property type="evidence" value="ECO:0007669"/>
    <property type="project" value="UniProtKB-UniRule"/>
</dbReference>
<protein>
    <recommendedName>
        <fullName evidence="9">Arginine--tRNA ligase</fullName>
        <ecNumber evidence="9">6.1.1.19</ecNumber>
    </recommendedName>
    <alternativeName>
        <fullName evidence="9">Arginyl-tRNA synthetase</fullName>
        <shortName evidence="9">ArgRS</shortName>
    </alternativeName>
</protein>
<dbReference type="InterPro" id="IPR014729">
    <property type="entry name" value="Rossmann-like_a/b/a_fold"/>
</dbReference>
<evidence type="ECO:0000256" key="2">
    <source>
        <dbReference type="ARBA" id="ARBA00022490"/>
    </source>
</evidence>
<keyword evidence="2 9" id="KW-0963">Cytoplasm</keyword>
<accession>C0CQ46</accession>
<dbReference type="SUPFAM" id="SSF55190">
    <property type="entry name" value="Arginyl-tRNA synthetase (ArgRS), N-terminal 'additional' domain"/>
    <property type="match status" value="1"/>
</dbReference>
<dbReference type="HAMAP" id="MF_00123">
    <property type="entry name" value="Arg_tRNA_synth"/>
    <property type="match status" value="1"/>
</dbReference>
<dbReference type="InterPro" id="IPR001278">
    <property type="entry name" value="Arg-tRNA-ligase"/>
</dbReference>
<comment type="subcellular location">
    <subcellularLocation>
        <location evidence="9">Cytoplasm</location>
    </subcellularLocation>
</comment>
<dbReference type="SUPFAM" id="SSF52374">
    <property type="entry name" value="Nucleotidylyl transferase"/>
    <property type="match status" value="1"/>
</dbReference>
<sequence>MEKMMDLLAQELSAAFEKAGYDSSYGRVTVSNRPDLCEYQCNGAMAGAKAYHKAPIVIAQDVVEKLSDSQVFSMAEAVKPGFINLKIKETFLSGYLQKMHTAQLLGAEKTQNPKTIIIDYGGPNVAKPLHVGHLRSAIIGESIKRMGRFLGHEMIGDVHLGDWGLQMGLIITELKHRQPELVYFDESYEGEYPKEAPFTIGELEEIYPAASAKSKGDESFREEALEATHLLQQGRPGYMALWNHIMRVSVTDLKKNYEKLNVTFDLWKKESDAQPYIPAMVEEMREKGYAYMDQGALVVDVKEETDTKEVPPCMILKSDGASLYTTTDLATIVEREKLFHPDEILYVVDKRQEMHFVQVFRCAKKTGLLPQETKLSFLGFGTMNGKDGKPFKTREGGVMRLEHLIEDINEEMFHKIVENRSVKDKDARQTAQIVGLSAIKYGDLSNQATKDYIFDIDRFTSFEGNTGPYILYTIVRIKSILNRYEQENKDTENGEILEAANESEKVLMLALTGFPAVVEGAFEEKAPHKVCSYIYELANAFNRFYHETKILSEEDERQKASWIQVLLLTRKVLETSIDLLGFSAPERM</sequence>
<dbReference type="InterPro" id="IPR001412">
    <property type="entry name" value="aa-tRNA-synth_I_CS"/>
</dbReference>
<keyword evidence="14" id="KW-1185">Reference proteome</keyword>
<dbReference type="EC" id="6.1.1.19" evidence="9"/>
<dbReference type="Pfam" id="PF03485">
    <property type="entry name" value="Arg_tRNA_synt_N"/>
    <property type="match status" value="1"/>
</dbReference>
<evidence type="ECO:0000256" key="8">
    <source>
        <dbReference type="ARBA" id="ARBA00049339"/>
    </source>
</evidence>
<evidence type="ECO:0000256" key="9">
    <source>
        <dbReference type="HAMAP-Rule" id="MF_00123"/>
    </source>
</evidence>
<reference evidence="13 14" key="1">
    <citation type="submission" date="2009-01" db="EMBL/GenBank/DDBJ databases">
        <authorList>
            <person name="Fulton L."/>
            <person name="Clifton S."/>
            <person name="Fulton B."/>
            <person name="Xu J."/>
            <person name="Minx P."/>
            <person name="Pepin K.H."/>
            <person name="Johnson M."/>
            <person name="Bhonagiri V."/>
            <person name="Nash W.E."/>
            <person name="Mardis E.R."/>
            <person name="Wilson R.K."/>
        </authorList>
    </citation>
    <scope>NUCLEOTIDE SEQUENCE [LARGE SCALE GENOMIC DNA]</scope>
    <source>
        <strain evidence="14">DSM 10507 / JCM 14656 / S5a33</strain>
    </source>
</reference>
<dbReference type="InterPro" id="IPR035684">
    <property type="entry name" value="ArgRS_core"/>
</dbReference>
<name>C0CQ46_BLAHS</name>
<feature type="domain" description="Arginyl tRNA synthetase N-terminal" evidence="12">
    <location>
        <begin position="2"/>
        <end position="87"/>
    </location>
</feature>
<evidence type="ECO:0000256" key="5">
    <source>
        <dbReference type="ARBA" id="ARBA00022840"/>
    </source>
</evidence>
<dbReference type="GO" id="GO:0004814">
    <property type="term" value="F:arginine-tRNA ligase activity"/>
    <property type="evidence" value="ECO:0007669"/>
    <property type="project" value="UniProtKB-UniRule"/>
</dbReference>
<keyword evidence="6 9" id="KW-0648">Protein biosynthesis</keyword>
<dbReference type="Gene3D" id="3.30.1360.70">
    <property type="entry name" value="Arginyl tRNA synthetase N-terminal domain"/>
    <property type="match status" value="1"/>
</dbReference>
<dbReference type="Pfam" id="PF05746">
    <property type="entry name" value="DALR_1"/>
    <property type="match status" value="1"/>
</dbReference>
<dbReference type="GO" id="GO:0005737">
    <property type="term" value="C:cytoplasm"/>
    <property type="evidence" value="ECO:0007669"/>
    <property type="project" value="UniProtKB-SubCell"/>
</dbReference>
<comment type="catalytic activity">
    <reaction evidence="8 9">
        <text>tRNA(Arg) + L-arginine + ATP = L-arginyl-tRNA(Arg) + AMP + diphosphate</text>
        <dbReference type="Rhea" id="RHEA:20301"/>
        <dbReference type="Rhea" id="RHEA-COMP:9658"/>
        <dbReference type="Rhea" id="RHEA-COMP:9673"/>
        <dbReference type="ChEBI" id="CHEBI:30616"/>
        <dbReference type="ChEBI" id="CHEBI:32682"/>
        <dbReference type="ChEBI" id="CHEBI:33019"/>
        <dbReference type="ChEBI" id="CHEBI:78442"/>
        <dbReference type="ChEBI" id="CHEBI:78513"/>
        <dbReference type="ChEBI" id="CHEBI:456215"/>
        <dbReference type="EC" id="6.1.1.19"/>
    </reaction>
</comment>
<organism evidence="13 14">
    <name type="scientific">Blautia hydrogenotrophica (strain DSM 10507 / JCM 14656 / S5a33)</name>
    <name type="common">Ruminococcus hydrogenotrophicus</name>
    <dbReference type="NCBI Taxonomy" id="476272"/>
    <lineage>
        <taxon>Bacteria</taxon>
        <taxon>Bacillati</taxon>
        <taxon>Bacillota</taxon>
        <taxon>Clostridia</taxon>
        <taxon>Lachnospirales</taxon>
        <taxon>Lachnospiraceae</taxon>
        <taxon>Blautia</taxon>
    </lineage>
</organism>
<dbReference type="SMART" id="SM01016">
    <property type="entry name" value="Arg_tRNA_synt_N"/>
    <property type="match status" value="1"/>
</dbReference>
<dbReference type="AlphaFoldDB" id="C0CQ46"/>
<reference evidence="13 14" key="2">
    <citation type="submission" date="2009-02" db="EMBL/GenBank/DDBJ databases">
        <title>Draft genome sequence of Blautia hydrogenotrophica DSM 10507 (Ruminococcus hydrogenotrophicus DSM 10507).</title>
        <authorList>
            <person name="Sudarsanam P."/>
            <person name="Ley R."/>
            <person name="Guruge J."/>
            <person name="Turnbaugh P.J."/>
            <person name="Mahowald M."/>
            <person name="Liep D."/>
            <person name="Gordon J."/>
        </authorList>
    </citation>
    <scope>NUCLEOTIDE SEQUENCE [LARGE SCALE GENOMIC DNA]</scope>
    <source>
        <strain evidence="14">DSM 10507 / JCM 14656 / S5a33</strain>
    </source>
</reference>
<keyword evidence="3 9" id="KW-0436">Ligase</keyword>
<dbReference type="InterPro" id="IPR005148">
    <property type="entry name" value="Arg-tRNA-synth_N"/>
</dbReference>
<evidence type="ECO:0000256" key="1">
    <source>
        <dbReference type="ARBA" id="ARBA00005594"/>
    </source>
</evidence>
<keyword evidence="7 9" id="KW-0030">Aminoacyl-tRNA synthetase</keyword>
<dbReference type="PANTHER" id="PTHR11956">
    <property type="entry name" value="ARGINYL-TRNA SYNTHETASE"/>
    <property type="match status" value="1"/>
</dbReference>
<dbReference type="GeneID" id="86822463"/>
<dbReference type="HOGENOM" id="CLU_006406_5_1_9"/>
<dbReference type="EMBL" id="ACBZ01000163">
    <property type="protein sequence ID" value="EEG48134.1"/>
    <property type="molecule type" value="Genomic_DNA"/>
</dbReference>
<evidence type="ECO:0000256" key="10">
    <source>
        <dbReference type="RuleBase" id="RU363038"/>
    </source>
</evidence>
<evidence type="ECO:0000313" key="13">
    <source>
        <dbReference type="EMBL" id="EEG48134.1"/>
    </source>
</evidence>
<comment type="similarity">
    <text evidence="1 9 10">Belongs to the class-I aminoacyl-tRNA synthetase family.</text>
</comment>
<dbReference type="InterPro" id="IPR009080">
    <property type="entry name" value="tRNAsynth_Ia_anticodon-bd"/>
</dbReference>
<dbReference type="NCBIfam" id="TIGR00456">
    <property type="entry name" value="argS"/>
    <property type="match status" value="1"/>
</dbReference>
<dbReference type="RefSeq" id="WP_005950818.1">
    <property type="nucleotide sequence ID" value="NZ_CP136423.1"/>
</dbReference>
<dbReference type="PROSITE" id="PS00178">
    <property type="entry name" value="AA_TRNA_LIGASE_I"/>
    <property type="match status" value="1"/>
</dbReference>
<evidence type="ECO:0000256" key="4">
    <source>
        <dbReference type="ARBA" id="ARBA00022741"/>
    </source>
</evidence>
<keyword evidence="4 9" id="KW-0547">Nucleotide-binding</keyword>
<evidence type="ECO:0000256" key="7">
    <source>
        <dbReference type="ARBA" id="ARBA00023146"/>
    </source>
</evidence>
<dbReference type="GO" id="GO:0005524">
    <property type="term" value="F:ATP binding"/>
    <property type="evidence" value="ECO:0007669"/>
    <property type="project" value="UniProtKB-UniRule"/>
</dbReference>
<keyword evidence="5 9" id="KW-0067">ATP-binding</keyword>
<evidence type="ECO:0000256" key="3">
    <source>
        <dbReference type="ARBA" id="ARBA00022598"/>
    </source>
</evidence>
<gene>
    <name evidence="9" type="primary">argS</name>
    <name evidence="13" type="ORF">RUMHYD_02999</name>
</gene>
<dbReference type="PRINTS" id="PR01038">
    <property type="entry name" value="TRNASYNTHARG"/>
</dbReference>
<dbReference type="FunFam" id="3.40.50.620:FF:000116">
    <property type="entry name" value="Arginine--tRNA ligase"/>
    <property type="match status" value="1"/>
</dbReference>
<dbReference type="SUPFAM" id="SSF47323">
    <property type="entry name" value="Anticodon-binding domain of a subclass of class I aminoacyl-tRNA synthetases"/>
    <property type="match status" value="1"/>
</dbReference>
<evidence type="ECO:0000259" key="12">
    <source>
        <dbReference type="SMART" id="SM01016"/>
    </source>
</evidence>
<evidence type="ECO:0000259" key="11">
    <source>
        <dbReference type="SMART" id="SM00836"/>
    </source>
</evidence>
<dbReference type="PATRIC" id="fig|476272.21.peg.1135"/>
<dbReference type="Proteomes" id="UP000003100">
    <property type="component" value="Unassembled WGS sequence"/>
</dbReference>
<dbReference type="eggNOG" id="COG0018">
    <property type="taxonomic scope" value="Bacteria"/>
</dbReference>
<feature type="domain" description="DALR anticodon binding" evidence="11">
    <location>
        <begin position="470"/>
        <end position="588"/>
    </location>
</feature>
<dbReference type="Pfam" id="PF00750">
    <property type="entry name" value="tRNA-synt_1d"/>
    <property type="match status" value="1"/>
</dbReference>
<evidence type="ECO:0000256" key="6">
    <source>
        <dbReference type="ARBA" id="ARBA00022917"/>
    </source>
</evidence>
<dbReference type="CDD" id="cd00671">
    <property type="entry name" value="ArgRS_core"/>
    <property type="match status" value="1"/>
</dbReference>
<feature type="short sequence motif" description="'HIGH' region" evidence="9">
    <location>
        <begin position="123"/>
        <end position="133"/>
    </location>
</feature>
<dbReference type="PANTHER" id="PTHR11956:SF5">
    <property type="entry name" value="ARGININE--TRNA LIGASE, CYTOPLASMIC"/>
    <property type="match status" value="1"/>
</dbReference>
<dbReference type="Gene3D" id="1.10.730.10">
    <property type="entry name" value="Isoleucyl-tRNA Synthetase, Domain 1"/>
    <property type="match status" value="1"/>
</dbReference>
<dbReference type="Gene3D" id="3.40.50.620">
    <property type="entry name" value="HUPs"/>
    <property type="match status" value="1"/>
</dbReference>
<dbReference type="InterPro" id="IPR036695">
    <property type="entry name" value="Arg-tRNA-synth_N_sf"/>
</dbReference>